<organism evidence="4 5">
    <name type="scientific">Stegodyphus mimosarum</name>
    <name type="common">African social velvet spider</name>
    <dbReference type="NCBI Taxonomy" id="407821"/>
    <lineage>
        <taxon>Eukaryota</taxon>
        <taxon>Metazoa</taxon>
        <taxon>Ecdysozoa</taxon>
        <taxon>Arthropoda</taxon>
        <taxon>Chelicerata</taxon>
        <taxon>Arachnida</taxon>
        <taxon>Araneae</taxon>
        <taxon>Araneomorphae</taxon>
        <taxon>Entelegynae</taxon>
        <taxon>Eresoidea</taxon>
        <taxon>Eresidae</taxon>
        <taxon>Stegodyphus</taxon>
    </lineage>
</organism>
<evidence type="ECO:0000256" key="2">
    <source>
        <dbReference type="RuleBase" id="RU000363"/>
    </source>
</evidence>
<dbReference type="Proteomes" id="UP000054359">
    <property type="component" value="Unassembled WGS sequence"/>
</dbReference>
<dbReference type="OrthoDB" id="294295at2759"/>
<dbReference type="EMBL" id="KK122108">
    <property type="protein sequence ID" value="KFM81943.1"/>
    <property type="molecule type" value="Genomic_DNA"/>
</dbReference>
<dbReference type="PANTHER" id="PTHR43313">
    <property type="entry name" value="SHORT-CHAIN DEHYDROGENASE/REDUCTASE FAMILY 9C"/>
    <property type="match status" value="1"/>
</dbReference>
<dbReference type="PRINTS" id="PR00081">
    <property type="entry name" value="GDHRDH"/>
</dbReference>
<dbReference type="AlphaFoldDB" id="A0A087UX54"/>
<name>A0A087UX54_STEMI</name>
<comment type="similarity">
    <text evidence="2">Belongs to the short-chain dehydrogenases/reductases (SDR) family.</text>
</comment>
<gene>
    <name evidence="4" type="ORF">X975_26590</name>
</gene>
<feature type="signal peptide" evidence="3">
    <location>
        <begin position="1"/>
        <end position="23"/>
    </location>
</feature>
<feature type="chain" id="PRO_5001830952" evidence="3">
    <location>
        <begin position="24"/>
        <end position="238"/>
    </location>
</feature>
<dbReference type="GO" id="GO:0008202">
    <property type="term" value="P:steroid metabolic process"/>
    <property type="evidence" value="ECO:0007669"/>
    <property type="project" value="TreeGrafter"/>
</dbReference>
<feature type="non-terminal residue" evidence="4">
    <location>
        <position position="238"/>
    </location>
</feature>
<protein>
    <submittedName>
        <fullName evidence="4">Retinol dehydrogenase 3</fullName>
    </submittedName>
</protein>
<dbReference type="InterPro" id="IPR002347">
    <property type="entry name" value="SDR_fam"/>
</dbReference>
<dbReference type="SUPFAM" id="SSF51735">
    <property type="entry name" value="NAD(P)-binding Rossmann-fold domains"/>
    <property type="match status" value="1"/>
</dbReference>
<dbReference type="PRINTS" id="PR00080">
    <property type="entry name" value="SDRFAMILY"/>
</dbReference>
<evidence type="ECO:0000313" key="5">
    <source>
        <dbReference type="Proteomes" id="UP000054359"/>
    </source>
</evidence>
<dbReference type="InterPro" id="IPR020904">
    <property type="entry name" value="Sc_DH/Rdtase_CS"/>
</dbReference>
<keyword evidence="3" id="KW-0732">Signal</keyword>
<proteinExistence type="inferred from homology"/>
<dbReference type="Gene3D" id="3.40.50.720">
    <property type="entry name" value="NAD(P)-binding Rossmann-like Domain"/>
    <property type="match status" value="1"/>
</dbReference>
<evidence type="ECO:0000256" key="3">
    <source>
        <dbReference type="SAM" id="SignalP"/>
    </source>
</evidence>
<dbReference type="STRING" id="407821.A0A087UX54"/>
<dbReference type="InterPro" id="IPR036291">
    <property type="entry name" value="NAD(P)-bd_dom_sf"/>
</dbReference>
<dbReference type="GO" id="GO:0016491">
    <property type="term" value="F:oxidoreductase activity"/>
    <property type="evidence" value="ECO:0007669"/>
    <property type="project" value="UniProtKB-KW"/>
</dbReference>
<keyword evidence="1" id="KW-0560">Oxidoreductase</keyword>
<keyword evidence="5" id="KW-1185">Reference proteome</keyword>
<dbReference type="Pfam" id="PF00106">
    <property type="entry name" value="adh_short"/>
    <property type="match status" value="1"/>
</dbReference>
<sequence>MFQYFNAFAVLWAVVNNAGIAQGGEIDWTPLSEFQKVIEVNTVGVIRVTKAFLPLLRKSNGRVVNITSLLGKVCMPALVGYCMSKSAAISFTMGLRMEMVKWKVKVISIEPFFYTTPLTKAKPAIDHLENIWAKAPSEIREDYGEACKEVIKKACVNLLARASHKTYEVLDCFEDAITAKEPLTTYSPCYLPDKLGFQLLDVLPSTITERYIMTYLDRTVKPAALLKKEAKTESVKEK</sequence>
<evidence type="ECO:0000256" key="1">
    <source>
        <dbReference type="ARBA" id="ARBA00023002"/>
    </source>
</evidence>
<dbReference type="PROSITE" id="PS00061">
    <property type="entry name" value="ADH_SHORT"/>
    <property type="match status" value="1"/>
</dbReference>
<evidence type="ECO:0000313" key="4">
    <source>
        <dbReference type="EMBL" id="KFM81943.1"/>
    </source>
</evidence>
<dbReference type="PANTHER" id="PTHR43313:SF36">
    <property type="entry name" value="D-BETA-HYDROXYBUTYRATE DEHYDROGENASE, MITOCHONDRIAL"/>
    <property type="match status" value="1"/>
</dbReference>
<reference evidence="4 5" key="1">
    <citation type="submission" date="2013-11" db="EMBL/GenBank/DDBJ databases">
        <title>Genome sequencing of Stegodyphus mimosarum.</title>
        <authorList>
            <person name="Bechsgaard J."/>
        </authorList>
    </citation>
    <scope>NUCLEOTIDE SEQUENCE [LARGE SCALE GENOMIC DNA]</scope>
</reference>
<dbReference type="OMA" id="ITERYIM"/>
<accession>A0A087UX54</accession>